<sequence>MMDSLEARLQFIQVLKTLPKTLNLSKNQYSGTNTVTPTSASSNENLQDPIRFYMQYYTEHYEDFQQCLIDTMSKMDPLDRLYIMIYYSKIIHELYIQSITVASNDKDTNQNNILYGTIIPNIHIICQLVCPMGDMKAFTNLPYCIEFYHDLDTLFINELN</sequence>
<dbReference type="GO" id="GO:0032786">
    <property type="term" value="P:positive regulation of DNA-templated transcription, elongation"/>
    <property type="evidence" value="ECO:0007669"/>
    <property type="project" value="InterPro"/>
</dbReference>
<name>A0A9P7B391_MAUEX</name>
<dbReference type="GO" id="GO:0045943">
    <property type="term" value="P:positive regulation of transcription by RNA polymerase I"/>
    <property type="evidence" value="ECO:0007669"/>
    <property type="project" value="TreeGrafter"/>
</dbReference>
<proteinExistence type="predicted"/>
<comment type="caution">
    <text evidence="1">The sequence shown here is derived from an EMBL/GenBank/DDBJ whole genome shotgun (WGS) entry which is preliminary data.</text>
</comment>
<keyword evidence="2" id="KW-1185">Reference proteome</keyword>
<dbReference type="AlphaFoldDB" id="A0A9P7B391"/>
<accession>A0A9P7B391</accession>
<dbReference type="EMBL" id="PUHR01000241">
    <property type="protein sequence ID" value="KAG0657208.1"/>
    <property type="molecule type" value="Genomic_DNA"/>
</dbReference>
<evidence type="ECO:0000313" key="2">
    <source>
        <dbReference type="Proteomes" id="UP000750334"/>
    </source>
</evidence>
<dbReference type="PANTHER" id="PTHR28291">
    <property type="entry name" value="CTD KINASE SUBUNIT GAMMA"/>
    <property type="match status" value="1"/>
</dbReference>
<dbReference type="OrthoDB" id="21266at2759"/>
<feature type="non-terminal residue" evidence="1">
    <location>
        <position position="160"/>
    </location>
</feature>
<reference evidence="1 2" key="1">
    <citation type="submission" date="2020-11" db="EMBL/GenBank/DDBJ databases">
        <title>Kefir isolates.</title>
        <authorList>
            <person name="Marcisauskas S."/>
            <person name="Kim Y."/>
            <person name="Blasche S."/>
        </authorList>
    </citation>
    <scope>NUCLEOTIDE SEQUENCE [LARGE SCALE GENOMIC DNA]</scope>
    <source>
        <strain evidence="1 2">OG2</strain>
    </source>
</reference>
<dbReference type="GO" id="GO:0070692">
    <property type="term" value="C:CTDK-1 complex"/>
    <property type="evidence" value="ECO:0007669"/>
    <property type="project" value="InterPro"/>
</dbReference>
<organism evidence="1 2">
    <name type="scientific">Maudiozyma exigua</name>
    <name type="common">Yeast</name>
    <name type="synonym">Kazachstania exigua</name>
    <dbReference type="NCBI Taxonomy" id="34358"/>
    <lineage>
        <taxon>Eukaryota</taxon>
        <taxon>Fungi</taxon>
        <taxon>Dikarya</taxon>
        <taxon>Ascomycota</taxon>
        <taxon>Saccharomycotina</taxon>
        <taxon>Saccharomycetes</taxon>
        <taxon>Saccharomycetales</taxon>
        <taxon>Saccharomycetaceae</taxon>
        <taxon>Maudiozyma</taxon>
    </lineage>
</organism>
<dbReference type="InterPro" id="IPR042326">
    <property type="entry name" value="Ctk3"/>
</dbReference>
<protein>
    <submittedName>
        <fullName evidence="1">Uncharacterized protein</fullName>
    </submittedName>
</protein>
<dbReference type="PANTHER" id="PTHR28291:SF1">
    <property type="entry name" value="CTD KINASE SUBUNIT GAMMA"/>
    <property type="match status" value="1"/>
</dbReference>
<gene>
    <name evidence="1" type="ORF">C6P45_002516</name>
</gene>
<evidence type="ECO:0000313" key="1">
    <source>
        <dbReference type="EMBL" id="KAG0657208.1"/>
    </source>
</evidence>
<dbReference type="Proteomes" id="UP000750334">
    <property type="component" value="Unassembled WGS sequence"/>
</dbReference>